<sequence>MTFKARGGQMRGHFIVLEGIDGSGLTTQAALTARWLEKFNRRAVLVTKEPSDGPVGSLIRQALSKRLGGLGGAELALLFAADRLDHLAQQIRPALALGGDVVCDRYLWSSLAYQGLELPREWLESVNEKAMAPDLTLFIRVDPKITLSRIEKSRLRKELFEQETTLQQVLRNFDDLAQRALGRGENAAIIDGNQPVDRVAAAIRAELARFVRKPAG</sequence>
<dbReference type="GO" id="GO:0005524">
    <property type="term" value="F:ATP binding"/>
    <property type="evidence" value="ECO:0007669"/>
    <property type="project" value="UniProtKB-UniRule"/>
</dbReference>
<dbReference type="GO" id="GO:0004798">
    <property type="term" value="F:dTMP kinase activity"/>
    <property type="evidence" value="ECO:0007669"/>
    <property type="project" value="UniProtKB-UniRule"/>
</dbReference>
<dbReference type="PROSITE" id="PS01331">
    <property type="entry name" value="THYMIDYLATE_KINASE"/>
    <property type="match status" value="1"/>
</dbReference>
<dbReference type="InterPro" id="IPR039430">
    <property type="entry name" value="Thymidylate_kin-like_dom"/>
</dbReference>
<comment type="function">
    <text evidence="10">Phosphorylation of dTMP to form dTDP in both de novo and salvage pathways of dTTP synthesis.</text>
</comment>
<dbReference type="EMBL" id="CDGJ01000082">
    <property type="protein sequence ID" value="CEJ08534.1"/>
    <property type="molecule type" value="Genomic_DNA"/>
</dbReference>
<protein>
    <recommendedName>
        <fullName evidence="3 10">Thymidylate kinase</fullName>
        <ecNumber evidence="2 10">2.7.4.9</ecNumber>
    </recommendedName>
    <alternativeName>
        <fullName evidence="10">dTMP kinase</fullName>
    </alternativeName>
</protein>
<dbReference type="NCBIfam" id="TIGR00041">
    <property type="entry name" value="DTMP_kinase"/>
    <property type="match status" value="1"/>
</dbReference>
<organism evidence="12">
    <name type="scientific">Acididesulfobacillus acetoxydans</name>
    <dbReference type="NCBI Taxonomy" id="1561005"/>
    <lineage>
        <taxon>Bacteria</taxon>
        <taxon>Bacillati</taxon>
        <taxon>Bacillota</taxon>
        <taxon>Clostridia</taxon>
        <taxon>Eubacteriales</taxon>
        <taxon>Peptococcaceae</taxon>
        <taxon>Acididesulfobacillus</taxon>
    </lineage>
</organism>
<evidence type="ECO:0000313" key="13">
    <source>
        <dbReference type="EMBL" id="CEJ08534.1"/>
    </source>
</evidence>
<gene>
    <name evidence="10" type="primary">tmk</name>
    <name evidence="12" type="ORF">DEACI_1840</name>
    <name evidence="13" type="ORF">DEACI_3011</name>
</gene>
<dbReference type="InterPro" id="IPR018095">
    <property type="entry name" value="Thymidylate_kin_CS"/>
</dbReference>
<keyword evidence="7 10" id="KW-0418">Kinase</keyword>
<dbReference type="Pfam" id="PF02223">
    <property type="entry name" value="Thymidylate_kin"/>
    <property type="match status" value="1"/>
</dbReference>
<keyword evidence="5 10" id="KW-0545">Nucleotide biosynthesis</keyword>
<evidence type="ECO:0000256" key="10">
    <source>
        <dbReference type="HAMAP-Rule" id="MF_00165"/>
    </source>
</evidence>
<keyword evidence="6 10" id="KW-0547">Nucleotide-binding</keyword>
<dbReference type="KEGG" id="aacx:DEACI_1840"/>
<evidence type="ECO:0000256" key="7">
    <source>
        <dbReference type="ARBA" id="ARBA00022777"/>
    </source>
</evidence>
<evidence type="ECO:0000313" key="12">
    <source>
        <dbReference type="EMBL" id="CAA7601187.1"/>
    </source>
</evidence>
<reference evidence="12" key="2">
    <citation type="submission" date="2020-01" db="EMBL/GenBank/DDBJ databases">
        <authorList>
            <person name="Hornung B."/>
        </authorList>
    </citation>
    <scope>NUCLEOTIDE SEQUENCE</scope>
    <source>
        <strain evidence="12">PacBioINE</strain>
    </source>
</reference>
<evidence type="ECO:0000313" key="14">
    <source>
        <dbReference type="Proteomes" id="UP001071230"/>
    </source>
</evidence>
<proteinExistence type="inferred from homology"/>
<evidence type="ECO:0000256" key="9">
    <source>
        <dbReference type="ARBA" id="ARBA00048743"/>
    </source>
</evidence>
<dbReference type="EMBL" id="LR746496">
    <property type="protein sequence ID" value="CAA7601187.1"/>
    <property type="molecule type" value="Genomic_DNA"/>
</dbReference>
<comment type="similarity">
    <text evidence="1 10">Belongs to the thymidylate kinase family.</text>
</comment>
<dbReference type="HAMAP" id="MF_00165">
    <property type="entry name" value="Thymidylate_kinase"/>
    <property type="match status" value="1"/>
</dbReference>
<dbReference type="InterPro" id="IPR027417">
    <property type="entry name" value="P-loop_NTPase"/>
</dbReference>
<dbReference type="PANTHER" id="PTHR10344">
    <property type="entry name" value="THYMIDYLATE KINASE"/>
    <property type="match status" value="1"/>
</dbReference>
<name>A0A8S0XWQ5_9FIRM</name>
<keyword evidence="4 10" id="KW-0808">Transferase</keyword>
<evidence type="ECO:0000259" key="11">
    <source>
        <dbReference type="Pfam" id="PF02223"/>
    </source>
</evidence>
<dbReference type="EC" id="2.7.4.9" evidence="2 10"/>
<evidence type="ECO:0000256" key="1">
    <source>
        <dbReference type="ARBA" id="ARBA00009776"/>
    </source>
</evidence>
<evidence type="ECO:0000256" key="4">
    <source>
        <dbReference type="ARBA" id="ARBA00022679"/>
    </source>
</evidence>
<dbReference type="Proteomes" id="UP000836597">
    <property type="component" value="Chromosome"/>
</dbReference>
<feature type="domain" description="Thymidylate kinase-like" evidence="11">
    <location>
        <begin position="17"/>
        <end position="203"/>
    </location>
</feature>
<comment type="catalytic activity">
    <reaction evidence="9 10">
        <text>dTMP + ATP = dTDP + ADP</text>
        <dbReference type="Rhea" id="RHEA:13517"/>
        <dbReference type="ChEBI" id="CHEBI:30616"/>
        <dbReference type="ChEBI" id="CHEBI:58369"/>
        <dbReference type="ChEBI" id="CHEBI:63528"/>
        <dbReference type="ChEBI" id="CHEBI:456216"/>
        <dbReference type="EC" id="2.7.4.9"/>
    </reaction>
</comment>
<dbReference type="GO" id="GO:0005829">
    <property type="term" value="C:cytosol"/>
    <property type="evidence" value="ECO:0007669"/>
    <property type="project" value="TreeGrafter"/>
</dbReference>
<dbReference type="AlphaFoldDB" id="A0A8S0XWQ5"/>
<dbReference type="GO" id="GO:0006235">
    <property type="term" value="P:dTTP biosynthetic process"/>
    <property type="evidence" value="ECO:0007669"/>
    <property type="project" value="UniProtKB-UniRule"/>
</dbReference>
<dbReference type="Gene3D" id="3.40.50.300">
    <property type="entry name" value="P-loop containing nucleotide triphosphate hydrolases"/>
    <property type="match status" value="1"/>
</dbReference>
<evidence type="ECO:0000256" key="5">
    <source>
        <dbReference type="ARBA" id="ARBA00022727"/>
    </source>
</evidence>
<dbReference type="InterPro" id="IPR018094">
    <property type="entry name" value="Thymidylate_kinase"/>
</dbReference>
<keyword evidence="8 10" id="KW-0067">ATP-binding</keyword>
<accession>A0A8S0XWQ5</accession>
<evidence type="ECO:0000256" key="6">
    <source>
        <dbReference type="ARBA" id="ARBA00022741"/>
    </source>
</evidence>
<evidence type="ECO:0000256" key="3">
    <source>
        <dbReference type="ARBA" id="ARBA00017144"/>
    </source>
</evidence>
<dbReference type="CDD" id="cd01672">
    <property type="entry name" value="TMPK"/>
    <property type="match status" value="1"/>
</dbReference>
<dbReference type="Proteomes" id="UP001071230">
    <property type="component" value="Unassembled WGS sequence"/>
</dbReference>
<keyword evidence="14" id="KW-1185">Reference proteome</keyword>
<dbReference type="GO" id="GO:0006227">
    <property type="term" value="P:dUDP biosynthetic process"/>
    <property type="evidence" value="ECO:0007669"/>
    <property type="project" value="TreeGrafter"/>
</dbReference>
<dbReference type="PANTHER" id="PTHR10344:SF4">
    <property type="entry name" value="UMP-CMP KINASE 2, MITOCHONDRIAL"/>
    <property type="match status" value="1"/>
</dbReference>
<dbReference type="GO" id="GO:0006233">
    <property type="term" value="P:dTDP biosynthetic process"/>
    <property type="evidence" value="ECO:0007669"/>
    <property type="project" value="InterPro"/>
</dbReference>
<evidence type="ECO:0000256" key="8">
    <source>
        <dbReference type="ARBA" id="ARBA00022840"/>
    </source>
</evidence>
<dbReference type="RefSeq" id="WP_240984745.1">
    <property type="nucleotide sequence ID" value="NZ_CDGJ01000082.1"/>
</dbReference>
<comment type="caution">
    <text evidence="10">Lacks conserved residue(s) required for the propagation of feature annotation.</text>
</comment>
<dbReference type="SUPFAM" id="SSF52540">
    <property type="entry name" value="P-loop containing nucleoside triphosphate hydrolases"/>
    <property type="match status" value="1"/>
</dbReference>
<evidence type="ECO:0000256" key="2">
    <source>
        <dbReference type="ARBA" id="ARBA00012980"/>
    </source>
</evidence>
<reference evidence="13" key="1">
    <citation type="submission" date="2014-11" db="EMBL/GenBank/DDBJ databases">
        <authorList>
            <person name="Hornung B.V."/>
        </authorList>
    </citation>
    <scope>NUCLEOTIDE SEQUENCE</scope>
    <source>
        <strain evidence="13">INE</strain>
    </source>
</reference>